<keyword evidence="5" id="KW-0808">Transferase</keyword>
<dbReference type="InterPro" id="IPR050528">
    <property type="entry name" value="L-type_Lectin-RKs"/>
</dbReference>
<dbReference type="GO" id="GO:0005524">
    <property type="term" value="F:ATP binding"/>
    <property type="evidence" value="ECO:0007669"/>
    <property type="project" value="UniProtKB-UniRule"/>
</dbReference>
<comment type="catalytic activity">
    <reaction evidence="9">
        <text>L-threonyl-[protein] + ATP = O-phospho-L-threonyl-[protein] + ADP + H(+)</text>
        <dbReference type="Rhea" id="RHEA:46608"/>
        <dbReference type="Rhea" id="RHEA-COMP:11060"/>
        <dbReference type="Rhea" id="RHEA-COMP:11605"/>
        <dbReference type="ChEBI" id="CHEBI:15378"/>
        <dbReference type="ChEBI" id="CHEBI:30013"/>
        <dbReference type="ChEBI" id="CHEBI:30616"/>
        <dbReference type="ChEBI" id="CHEBI:61977"/>
        <dbReference type="ChEBI" id="CHEBI:456216"/>
        <dbReference type="EC" id="2.7.11.1"/>
    </reaction>
</comment>
<evidence type="ECO:0000256" key="4">
    <source>
        <dbReference type="ARBA" id="ARBA00022527"/>
    </source>
</evidence>
<dbReference type="InterPro" id="IPR008271">
    <property type="entry name" value="Ser/Thr_kinase_AS"/>
</dbReference>
<keyword evidence="4 12" id="KW-0723">Serine/threonine-protein kinase</keyword>
<dbReference type="PROSITE" id="PS50011">
    <property type="entry name" value="PROTEIN_KINASE_DOM"/>
    <property type="match status" value="1"/>
</dbReference>
<dbReference type="EC" id="2.7.11.1" evidence="3"/>
<dbReference type="InterPro" id="IPR017441">
    <property type="entry name" value="Protein_kinase_ATP_BS"/>
</dbReference>
<feature type="transmembrane region" description="Helical" evidence="14">
    <location>
        <begin position="6"/>
        <end position="23"/>
    </location>
</feature>
<keyword evidence="14" id="KW-0812">Transmembrane</keyword>
<evidence type="ECO:0000256" key="12">
    <source>
        <dbReference type="RuleBase" id="RU000304"/>
    </source>
</evidence>
<keyword evidence="14" id="KW-0472">Membrane</keyword>
<dbReference type="Pfam" id="PF00069">
    <property type="entry name" value="Pkinase"/>
    <property type="match status" value="1"/>
</dbReference>
<feature type="region of interest" description="Disordered" evidence="13">
    <location>
        <begin position="299"/>
        <end position="318"/>
    </location>
</feature>
<evidence type="ECO:0000313" key="16">
    <source>
        <dbReference type="EMBL" id="KAB1225888.1"/>
    </source>
</evidence>
<evidence type="ECO:0000259" key="15">
    <source>
        <dbReference type="PROSITE" id="PS50011"/>
    </source>
</evidence>
<comment type="similarity">
    <text evidence="2">In the C-terminal section; belongs to the protein kinase superfamily. Ser/Thr protein kinase family.</text>
</comment>
<dbReference type="InterPro" id="IPR011009">
    <property type="entry name" value="Kinase-like_dom_sf"/>
</dbReference>
<dbReference type="Proteomes" id="UP000516437">
    <property type="component" value="Chromosome 1"/>
</dbReference>
<evidence type="ECO:0000256" key="9">
    <source>
        <dbReference type="ARBA" id="ARBA00047899"/>
    </source>
</evidence>
<dbReference type="Gene3D" id="1.10.510.10">
    <property type="entry name" value="Transferase(Phosphotransferase) domain 1"/>
    <property type="match status" value="1"/>
</dbReference>
<accession>A0A6A1WQ56</accession>
<organism evidence="16 17">
    <name type="scientific">Morella rubra</name>
    <name type="common">Chinese bayberry</name>
    <dbReference type="NCBI Taxonomy" id="262757"/>
    <lineage>
        <taxon>Eukaryota</taxon>
        <taxon>Viridiplantae</taxon>
        <taxon>Streptophyta</taxon>
        <taxon>Embryophyta</taxon>
        <taxon>Tracheophyta</taxon>
        <taxon>Spermatophyta</taxon>
        <taxon>Magnoliopsida</taxon>
        <taxon>eudicotyledons</taxon>
        <taxon>Gunneridae</taxon>
        <taxon>Pentapetalae</taxon>
        <taxon>rosids</taxon>
        <taxon>fabids</taxon>
        <taxon>Fagales</taxon>
        <taxon>Myricaceae</taxon>
        <taxon>Morella</taxon>
    </lineage>
</organism>
<keyword evidence="14" id="KW-1133">Transmembrane helix</keyword>
<reference evidence="16 17" key="1">
    <citation type="journal article" date="2019" name="Plant Biotechnol. J.">
        <title>The red bayberry genome and genetic basis of sex determination.</title>
        <authorList>
            <person name="Jia H.M."/>
            <person name="Jia H.J."/>
            <person name="Cai Q.L."/>
            <person name="Wang Y."/>
            <person name="Zhao H.B."/>
            <person name="Yang W.F."/>
            <person name="Wang G.Y."/>
            <person name="Li Y.H."/>
            <person name="Zhan D.L."/>
            <person name="Shen Y.T."/>
            <person name="Niu Q.F."/>
            <person name="Chang L."/>
            <person name="Qiu J."/>
            <person name="Zhao L."/>
            <person name="Xie H.B."/>
            <person name="Fu W.Y."/>
            <person name="Jin J."/>
            <person name="Li X.W."/>
            <person name="Jiao Y."/>
            <person name="Zhou C.C."/>
            <person name="Tu T."/>
            <person name="Chai C.Y."/>
            <person name="Gao J.L."/>
            <person name="Fan L.J."/>
            <person name="van de Weg E."/>
            <person name="Wang J.Y."/>
            <person name="Gao Z.S."/>
        </authorList>
    </citation>
    <scope>NUCLEOTIDE SEQUENCE [LARGE SCALE GENOMIC DNA]</scope>
    <source>
        <tissue evidence="16">Leaves</tissue>
    </source>
</reference>
<evidence type="ECO:0000256" key="8">
    <source>
        <dbReference type="ARBA" id="ARBA00022840"/>
    </source>
</evidence>
<keyword evidence="16" id="KW-0430">Lectin</keyword>
<evidence type="ECO:0000256" key="2">
    <source>
        <dbReference type="ARBA" id="ARBA00010217"/>
    </source>
</evidence>
<feature type="domain" description="Protein kinase" evidence="15">
    <location>
        <begin position="1"/>
        <end position="270"/>
    </location>
</feature>
<evidence type="ECO:0000256" key="6">
    <source>
        <dbReference type="ARBA" id="ARBA00022741"/>
    </source>
</evidence>
<feature type="compositionally biased region" description="Polar residues" evidence="13">
    <location>
        <begin position="299"/>
        <end position="312"/>
    </location>
</feature>
<dbReference type="InterPro" id="IPR000719">
    <property type="entry name" value="Prot_kinase_dom"/>
</dbReference>
<comment type="similarity">
    <text evidence="12">Belongs to the protein kinase superfamily.</text>
</comment>
<dbReference type="GO" id="GO:0030246">
    <property type="term" value="F:carbohydrate binding"/>
    <property type="evidence" value="ECO:0007669"/>
    <property type="project" value="UniProtKB-KW"/>
</dbReference>
<evidence type="ECO:0000256" key="11">
    <source>
        <dbReference type="PROSITE-ProRule" id="PRU10141"/>
    </source>
</evidence>
<evidence type="ECO:0000256" key="7">
    <source>
        <dbReference type="ARBA" id="ARBA00022777"/>
    </source>
</evidence>
<evidence type="ECO:0000256" key="10">
    <source>
        <dbReference type="ARBA" id="ARBA00048679"/>
    </source>
</evidence>
<evidence type="ECO:0000256" key="1">
    <source>
        <dbReference type="ARBA" id="ARBA00008536"/>
    </source>
</evidence>
<dbReference type="FunFam" id="1.10.510.10:FF:000108">
    <property type="entry name" value="L-type lectin-domain containing receptor kinase S.4"/>
    <property type="match status" value="1"/>
</dbReference>
<dbReference type="PROSITE" id="PS00107">
    <property type="entry name" value="PROTEIN_KINASE_ATP"/>
    <property type="match status" value="1"/>
</dbReference>
<protein>
    <recommendedName>
        <fullName evidence="3">non-specific serine/threonine protein kinase</fullName>
        <ecNumber evidence="3">2.7.11.1</ecNumber>
    </recommendedName>
</protein>
<proteinExistence type="inferred from homology"/>
<keyword evidence="8 11" id="KW-0067">ATP-binding</keyword>
<dbReference type="GO" id="GO:0004674">
    <property type="term" value="F:protein serine/threonine kinase activity"/>
    <property type="evidence" value="ECO:0007669"/>
    <property type="project" value="UniProtKB-KW"/>
</dbReference>
<keyword evidence="7 16" id="KW-0418">Kinase</keyword>
<dbReference type="AlphaFoldDB" id="A0A6A1WQ56"/>
<dbReference type="OrthoDB" id="543442at2759"/>
<name>A0A6A1WQ56_9ROSI</name>
<dbReference type="SUPFAM" id="SSF56112">
    <property type="entry name" value="Protein kinase-like (PK-like)"/>
    <property type="match status" value="1"/>
</dbReference>
<dbReference type="PANTHER" id="PTHR27007">
    <property type="match status" value="1"/>
</dbReference>
<dbReference type="PROSITE" id="PS00108">
    <property type="entry name" value="PROTEIN_KINASE_ST"/>
    <property type="match status" value="1"/>
</dbReference>
<evidence type="ECO:0000256" key="13">
    <source>
        <dbReference type="SAM" id="MobiDB-lite"/>
    </source>
</evidence>
<comment type="similarity">
    <text evidence="1">In the N-terminal section; belongs to the leguminous lectin family.</text>
</comment>
<dbReference type="EMBL" id="RXIC02000019">
    <property type="protein sequence ID" value="KAB1225888.1"/>
    <property type="molecule type" value="Genomic_DNA"/>
</dbReference>
<evidence type="ECO:0000313" key="17">
    <source>
        <dbReference type="Proteomes" id="UP000516437"/>
    </source>
</evidence>
<evidence type="ECO:0000256" key="5">
    <source>
        <dbReference type="ARBA" id="ARBA00022679"/>
    </source>
</evidence>
<comment type="caution">
    <text evidence="16">The sequence shown here is derived from an EMBL/GenBank/DDBJ whole genome shotgun (WGS) entry which is preliminary data.</text>
</comment>
<evidence type="ECO:0000256" key="3">
    <source>
        <dbReference type="ARBA" id="ARBA00012513"/>
    </source>
</evidence>
<keyword evidence="17" id="KW-1185">Reference proteome</keyword>
<comment type="catalytic activity">
    <reaction evidence="10">
        <text>L-seryl-[protein] + ATP = O-phospho-L-seryl-[protein] + ADP + H(+)</text>
        <dbReference type="Rhea" id="RHEA:17989"/>
        <dbReference type="Rhea" id="RHEA-COMP:9863"/>
        <dbReference type="Rhea" id="RHEA-COMP:11604"/>
        <dbReference type="ChEBI" id="CHEBI:15378"/>
        <dbReference type="ChEBI" id="CHEBI:29999"/>
        <dbReference type="ChEBI" id="CHEBI:30616"/>
        <dbReference type="ChEBI" id="CHEBI:83421"/>
        <dbReference type="ChEBI" id="CHEBI:456216"/>
        <dbReference type="EC" id="2.7.11.1"/>
    </reaction>
</comment>
<feature type="binding site" evidence="11">
    <location>
        <position position="86"/>
    </location>
    <ligand>
        <name>ATP</name>
        <dbReference type="ChEBI" id="CHEBI:30616"/>
    </ligand>
</feature>
<sequence>MTIISLIAAAVMLVTLIGAAYIIRRKKYEEIREDWEMEYGPHRFSYKNLYKATKGFKDEQLLGAGGFGKVYRGVISSSNLQIAVKKVSHDSKQGMKEFVAEIISLGRLRHRNLVVLHRDIKASNVLLDAEFNGRLGDFGLARLCDHGTDPQTTHVVGTVGYLAPELTRTGKATTCTDVFAFGAFMLEMACGRRPIELQGQPENVILVDWVFECWRKGAILDASDPRLEGNYVVEEMILVLELGLLCSHANPAARPSMRQVMQVLDGDANLPDVPYDTSSLGTFSNYNASDFLVSLPSSFGQRSAPSMSSTDSILKGGR</sequence>
<keyword evidence="6 11" id="KW-0547">Nucleotide-binding</keyword>
<keyword evidence="16" id="KW-0675">Receptor</keyword>
<dbReference type="Gene3D" id="3.30.200.20">
    <property type="entry name" value="Phosphorylase Kinase, domain 1"/>
    <property type="match status" value="1"/>
</dbReference>
<evidence type="ECO:0000256" key="14">
    <source>
        <dbReference type="SAM" id="Phobius"/>
    </source>
</evidence>
<dbReference type="SMART" id="SM00220">
    <property type="entry name" value="S_TKc"/>
    <property type="match status" value="1"/>
</dbReference>
<gene>
    <name evidence="16" type="ORF">CJ030_MR1G004100</name>
</gene>